<reference evidence="3" key="1">
    <citation type="submission" date="2021-06" db="EMBL/GenBank/DDBJ databases">
        <authorList>
            <person name="Hodson N. C."/>
            <person name="Mongue J. A."/>
            <person name="Jaron S. K."/>
        </authorList>
    </citation>
    <scope>NUCLEOTIDE SEQUENCE</scope>
</reference>
<name>A0A8J2NUN0_9HEXA</name>
<gene>
    <name evidence="3" type="ORF">AFUS01_LOCUS15808</name>
</gene>
<sequence length="88" mass="9922">MQPFYFALALCAILCTQSNKAREVRLLHGKGVQLRKKANQAKRSQGRERRRGAGTKFTRGGKPQSDSKNCFSNPCNVPHMLEPLLHQN</sequence>
<feature type="region of interest" description="Disordered" evidence="1">
    <location>
        <begin position="34"/>
        <end position="72"/>
    </location>
</feature>
<keyword evidence="4" id="KW-1185">Reference proteome</keyword>
<organism evidence="3 4">
    <name type="scientific">Allacma fusca</name>
    <dbReference type="NCBI Taxonomy" id="39272"/>
    <lineage>
        <taxon>Eukaryota</taxon>
        <taxon>Metazoa</taxon>
        <taxon>Ecdysozoa</taxon>
        <taxon>Arthropoda</taxon>
        <taxon>Hexapoda</taxon>
        <taxon>Collembola</taxon>
        <taxon>Symphypleona</taxon>
        <taxon>Sminthuridae</taxon>
        <taxon>Allacma</taxon>
    </lineage>
</organism>
<feature type="chain" id="PRO_5035191210" evidence="2">
    <location>
        <begin position="22"/>
        <end position="88"/>
    </location>
</feature>
<dbReference type="AlphaFoldDB" id="A0A8J2NUN0"/>
<evidence type="ECO:0000256" key="2">
    <source>
        <dbReference type="SAM" id="SignalP"/>
    </source>
</evidence>
<evidence type="ECO:0000313" key="4">
    <source>
        <dbReference type="Proteomes" id="UP000708208"/>
    </source>
</evidence>
<comment type="caution">
    <text evidence="3">The sequence shown here is derived from an EMBL/GenBank/DDBJ whole genome shotgun (WGS) entry which is preliminary data.</text>
</comment>
<protein>
    <submittedName>
        <fullName evidence="3">Uncharacterized protein</fullName>
    </submittedName>
</protein>
<dbReference type="Proteomes" id="UP000708208">
    <property type="component" value="Unassembled WGS sequence"/>
</dbReference>
<proteinExistence type="predicted"/>
<feature type="signal peptide" evidence="2">
    <location>
        <begin position="1"/>
        <end position="21"/>
    </location>
</feature>
<accession>A0A8J2NUN0</accession>
<evidence type="ECO:0000313" key="3">
    <source>
        <dbReference type="EMBL" id="CAG7726933.1"/>
    </source>
</evidence>
<keyword evidence="2" id="KW-0732">Signal</keyword>
<dbReference type="EMBL" id="CAJVCH010141918">
    <property type="protein sequence ID" value="CAG7726933.1"/>
    <property type="molecule type" value="Genomic_DNA"/>
</dbReference>
<evidence type="ECO:0000256" key="1">
    <source>
        <dbReference type="SAM" id="MobiDB-lite"/>
    </source>
</evidence>